<dbReference type="SUPFAM" id="SSF52540">
    <property type="entry name" value="P-loop containing nucleoside triphosphate hydrolases"/>
    <property type="match status" value="1"/>
</dbReference>
<dbReference type="AlphaFoldDB" id="G2G3Q6"/>
<dbReference type="InterPro" id="IPR050678">
    <property type="entry name" value="DNA_Partitioning_ATPase"/>
</dbReference>
<gene>
    <name evidence="2" type="ORF">SZN_00535</name>
</gene>
<proteinExistence type="predicted"/>
<dbReference type="Gene3D" id="3.40.50.300">
    <property type="entry name" value="P-loop containing nucleotide triphosphate hydrolases"/>
    <property type="match status" value="1"/>
</dbReference>
<dbReference type="Proteomes" id="UP000004217">
    <property type="component" value="Unassembled WGS sequence"/>
</dbReference>
<dbReference type="PANTHER" id="PTHR13696:SF99">
    <property type="entry name" value="COBYRINIC ACID AC-DIAMIDE SYNTHASE"/>
    <property type="match status" value="1"/>
</dbReference>
<dbReference type="InterPro" id="IPR025669">
    <property type="entry name" value="AAA_dom"/>
</dbReference>
<comment type="caution">
    <text evidence="2">The sequence shown here is derived from an EMBL/GenBank/DDBJ whole genome shotgun (WGS) entry which is preliminary data.</text>
</comment>
<protein>
    <submittedName>
        <fullName evidence="2">ATPase involved in chromosome partitioning</fullName>
    </submittedName>
</protein>
<dbReference type="RefSeq" id="WP_007490505.1">
    <property type="nucleotide sequence ID" value="NZ_AGBF01000001.1"/>
</dbReference>
<dbReference type="PANTHER" id="PTHR13696">
    <property type="entry name" value="P-LOOP CONTAINING NUCLEOSIDE TRIPHOSPHATE HYDROLASE"/>
    <property type="match status" value="1"/>
</dbReference>
<sequence>MDESLDAPVQRTLDDLLELVSFTDLKSRLEVVRRFPAHYEDEHDEMLAEVVRQIRPYLRNVIGVTIGKGGQGKTTLSANMAGMLAAEQEKLAEQGKKALPILHLELDLQGDGLSHDFGLARSKFNDRGAALASAVTNDGPLHVIKTDRQFLHVVPAGANNARITDALGALVATHGRAAHLLLALLLAQISHLYRWIVIDFSPGDRSLQQLGLAAATHLTAPLMDSDNASVSGLANLAVLAKSTRKTNPELGVAAMCFLGFRKVQGKPTSDLTIVWQKLGRALQQYNVSPDVILEDYVREGRVLAKEARNSGMLAHEFARAAAGQWIDPRTGEVAERPRDENGRLIDAKRAIELANDHAAMARAVITRVRARNQQLKEATA</sequence>
<reference evidence="2 3" key="1">
    <citation type="submission" date="2011-08" db="EMBL/GenBank/DDBJ databases">
        <authorList>
            <person name="Lin Y."/>
            <person name="Hao X."/>
            <person name="Johnstone L."/>
            <person name="Miller S.J."/>
            <person name="Wei G."/>
            <person name="Rensing C."/>
        </authorList>
    </citation>
    <scope>NUCLEOTIDE SEQUENCE [LARGE SCALE GENOMIC DNA]</scope>
    <source>
        <strain evidence="2 3">K42</strain>
    </source>
</reference>
<organism evidence="2 3">
    <name type="scientific">Streptomyces zinciresistens K42</name>
    <dbReference type="NCBI Taxonomy" id="700597"/>
    <lineage>
        <taxon>Bacteria</taxon>
        <taxon>Bacillati</taxon>
        <taxon>Actinomycetota</taxon>
        <taxon>Actinomycetes</taxon>
        <taxon>Kitasatosporales</taxon>
        <taxon>Streptomycetaceae</taxon>
        <taxon>Streptomyces</taxon>
    </lineage>
</organism>
<accession>G2G3Q6</accession>
<keyword evidence="3" id="KW-1185">Reference proteome</keyword>
<dbReference type="OrthoDB" id="3992289at2"/>
<evidence type="ECO:0000313" key="3">
    <source>
        <dbReference type="Proteomes" id="UP000004217"/>
    </source>
</evidence>
<evidence type="ECO:0000313" key="2">
    <source>
        <dbReference type="EMBL" id="EGX61802.1"/>
    </source>
</evidence>
<feature type="domain" description="AAA" evidence="1">
    <location>
        <begin position="61"/>
        <end position="250"/>
    </location>
</feature>
<dbReference type="Pfam" id="PF13614">
    <property type="entry name" value="AAA_31"/>
    <property type="match status" value="1"/>
</dbReference>
<name>G2G3Q6_9ACTN</name>
<dbReference type="InterPro" id="IPR027417">
    <property type="entry name" value="P-loop_NTPase"/>
</dbReference>
<evidence type="ECO:0000259" key="1">
    <source>
        <dbReference type="Pfam" id="PF13614"/>
    </source>
</evidence>
<dbReference type="EMBL" id="AGBF01000001">
    <property type="protein sequence ID" value="EGX61802.1"/>
    <property type="molecule type" value="Genomic_DNA"/>
</dbReference>